<dbReference type="Proteomes" id="UP000596660">
    <property type="component" value="Unplaced"/>
</dbReference>
<evidence type="ECO:0000256" key="1">
    <source>
        <dbReference type="SAM" id="MobiDB-lite"/>
    </source>
</evidence>
<dbReference type="GO" id="GO:0006261">
    <property type="term" value="P:DNA-templated DNA replication"/>
    <property type="evidence" value="ECO:0007669"/>
    <property type="project" value="TreeGrafter"/>
</dbReference>
<dbReference type="OMA" id="ARWERAC"/>
<name>A0A803KMI0_CHEQI</name>
<dbReference type="RefSeq" id="XP_021772237.1">
    <property type="nucleotide sequence ID" value="XM_021916545.1"/>
</dbReference>
<organism evidence="2 3">
    <name type="scientific">Chenopodium quinoa</name>
    <name type="common">Quinoa</name>
    <dbReference type="NCBI Taxonomy" id="63459"/>
    <lineage>
        <taxon>Eukaryota</taxon>
        <taxon>Viridiplantae</taxon>
        <taxon>Streptophyta</taxon>
        <taxon>Embryophyta</taxon>
        <taxon>Tracheophyta</taxon>
        <taxon>Spermatophyta</taxon>
        <taxon>Magnoliopsida</taxon>
        <taxon>eudicotyledons</taxon>
        <taxon>Gunneridae</taxon>
        <taxon>Pentapetalae</taxon>
        <taxon>Caryophyllales</taxon>
        <taxon>Chenopodiaceae</taxon>
        <taxon>Chenopodioideae</taxon>
        <taxon>Atripliceae</taxon>
        <taxon>Chenopodium</taxon>
    </lineage>
</organism>
<dbReference type="EnsemblPlants" id="AUR62000236-RA">
    <property type="protein sequence ID" value="AUR62000236-RA:cds"/>
    <property type="gene ID" value="AUR62000236"/>
</dbReference>
<dbReference type="PANTHER" id="PTHR14303:SF0">
    <property type="entry name" value="DNA POLYMERASE DELTA SUBUNIT 4"/>
    <property type="match status" value="1"/>
</dbReference>
<dbReference type="GO" id="GO:0000731">
    <property type="term" value="P:DNA synthesis involved in DNA repair"/>
    <property type="evidence" value="ECO:0007669"/>
    <property type="project" value="InterPro"/>
</dbReference>
<reference evidence="2" key="2">
    <citation type="submission" date="2021-03" db="UniProtKB">
        <authorList>
            <consortium name="EnsemblPlants"/>
        </authorList>
    </citation>
    <scope>IDENTIFICATION</scope>
</reference>
<proteinExistence type="predicted"/>
<dbReference type="GO" id="GO:0043625">
    <property type="term" value="C:delta DNA polymerase complex"/>
    <property type="evidence" value="ECO:0007669"/>
    <property type="project" value="TreeGrafter"/>
</dbReference>
<reference evidence="2" key="1">
    <citation type="journal article" date="2017" name="Nature">
        <title>The genome of Chenopodium quinoa.</title>
        <authorList>
            <person name="Jarvis D.E."/>
            <person name="Ho Y.S."/>
            <person name="Lightfoot D.J."/>
            <person name="Schmoeckel S.M."/>
            <person name="Li B."/>
            <person name="Borm T.J.A."/>
            <person name="Ohyanagi H."/>
            <person name="Mineta K."/>
            <person name="Michell C.T."/>
            <person name="Saber N."/>
            <person name="Kharbatia N.M."/>
            <person name="Rupper R.R."/>
            <person name="Sharp A.R."/>
            <person name="Dally N."/>
            <person name="Boughton B.A."/>
            <person name="Woo Y.H."/>
            <person name="Gao G."/>
            <person name="Schijlen E.G.W.M."/>
            <person name="Guo X."/>
            <person name="Momin A.A."/>
            <person name="Negrao S."/>
            <person name="Al-Babili S."/>
            <person name="Gehring C."/>
            <person name="Roessner U."/>
            <person name="Jung C."/>
            <person name="Murphy K."/>
            <person name="Arold S.T."/>
            <person name="Gojobori T."/>
            <person name="van der Linden C.G."/>
            <person name="van Loo E.N."/>
            <person name="Jellen E.N."/>
            <person name="Maughan P.J."/>
            <person name="Tester M."/>
        </authorList>
    </citation>
    <scope>NUCLEOTIDE SEQUENCE [LARGE SCALE GENOMIC DNA]</scope>
    <source>
        <strain evidence="2">cv. PI 614886</strain>
    </source>
</reference>
<dbReference type="Pfam" id="PF04081">
    <property type="entry name" value="DNA_pol_delta_4"/>
    <property type="match status" value="1"/>
</dbReference>
<evidence type="ECO:0008006" key="4">
    <source>
        <dbReference type="Google" id="ProtNLM"/>
    </source>
</evidence>
<dbReference type="GO" id="GO:0003887">
    <property type="term" value="F:DNA-directed DNA polymerase activity"/>
    <property type="evidence" value="ECO:0007669"/>
    <property type="project" value="TreeGrafter"/>
</dbReference>
<evidence type="ECO:0000313" key="2">
    <source>
        <dbReference type="EnsemblPlants" id="AUR62000236-RA:cds"/>
    </source>
</evidence>
<evidence type="ECO:0000313" key="3">
    <source>
        <dbReference type="Proteomes" id="UP000596660"/>
    </source>
</evidence>
<dbReference type="AlphaFoldDB" id="A0A803KMI0"/>
<dbReference type="SMR" id="A0A803KMI0"/>
<feature type="region of interest" description="Disordered" evidence="1">
    <location>
        <begin position="1"/>
        <end position="48"/>
    </location>
</feature>
<dbReference type="OrthoDB" id="337486at2759"/>
<keyword evidence="3" id="KW-1185">Reference proteome</keyword>
<sequence length="124" mass="13822">MATARVDMKGFYKQKKKGNTGISKPSPKGLNKKKTPSPSIGSDVAQSPALVTRNGSFDLQDDYDQNEEVLRQFDMNMMYGPSIGMTRLDRWNRASKLGLNPPKEVGNLLTSDKVRSESLWDGRV</sequence>
<dbReference type="GeneID" id="110736344"/>
<accession>A0A803KMI0</accession>
<dbReference type="Gramene" id="AUR62000236-RA">
    <property type="protein sequence ID" value="AUR62000236-RA:cds"/>
    <property type="gene ID" value="AUR62000236"/>
</dbReference>
<feature type="compositionally biased region" description="Basic and acidic residues" evidence="1">
    <location>
        <begin position="1"/>
        <end position="10"/>
    </location>
</feature>
<protein>
    <recommendedName>
        <fullName evidence="4">DNA polymerase delta subunit 4</fullName>
    </recommendedName>
</protein>
<dbReference type="KEGG" id="cqi:110736344"/>
<gene>
    <name evidence="2" type="primary">LOC110736344</name>
</gene>
<dbReference type="PANTHER" id="PTHR14303">
    <property type="entry name" value="DNA POLYMERASE DELTA SUBUNIT 4"/>
    <property type="match status" value="1"/>
</dbReference>
<dbReference type="InterPro" id="IPR007218">
    <property type="entry name" value="DNA_pol_delta_4"/>
</dbReference>